<organism evidence="1 2">
    <name type="scientific">Irpex rosettiformis</name>
    <dbReference type="NCBI Taxonomy" id="378272"/>
    <lineage>
        <taxon>Eukaryota</taxon>
        <taxon>Fungi</taxon>
        <taxon>Dikarya</taxon>
        <taxon>Basidiomycota</taxon>
        <taxon>Agaricomycotina</taxon>
        <taxon>Agaricomycetes</taxon>
        <taxon>Polyporales</taxon>
        <taxon>Irpicaceae</taxon>
        <taxon>Irpex</taxon>
    </lineage>
</organism>
<evidence type="ECO:0000313" key="1">
    <source>
        <dbReference type="EMBL" id="KAI0084661.1"/>
    </source>
</evidence>
<proteinExistence type="predicted"/>
<keyword evidence="2" id="KW-1185">Reference proteome</keyword>
<protein>
    <submittedName>
        <fullName evidence="1">Uncharacterized protein</fullName>
    </submittedName>
</protein>
<dbReference type="EMBL" id="MU274940">
    <property type="protein sequence ID" value="KAI0084661.1"/>
    <property type="molecule type" value="Genomic_DNA"/>
</dbReference>
<reference evidence="1" key="1">
    <citation type="journal article" date="2021" name="Environ. Microbiol.">
        <title>Gene family expansions and transcriptome signatures uncover fungal adaptations to wood decay.</title>
        <authorList>
            <person name="Hage H."/>
            <person name="Miyauchi S."/>
            <person name="Viragh M."/>
            <person name="Drula E."/>
            <person name="Min B."/>
            <person name="Chaduli D."/>
            <person name="Navarro D."/>
            <person name="Favel A."/>
            <person name="Norest M."/>
            <person name="Lesage-Meessen L."/>
            <person name="Balint B."/>
            <person name="Merenyi Z."/>
            <person name="de Eugenio L."/>
            <person name="Morin E."/>
            <person name="Martinez A.T."/>
            <person name="Baldrian P."/>
            <person name="Stursova M."/>
            <person name="Martinez M.J."/>
            <person name="Novotny C."/>
            <person name="Magnuson J.K."/>
            <person name="Spatafora J.W."/>
            <person name="Maurice S."/>
            <person name="Pangilinan J."/>
            <person name="Andreopoulos W."/>
            <person name="LaButti K."/>
            <person name="Hundley H."/>
            <person name="Na H."/>
            <person name="Kuo A."/>
            <person name="Barry K."/>
            <person name="Lipzen A."/>
            <person name="Henrissat B."/>
            <person name="Riley R."/>
            <person name="Ahrendt S."/>
            <person name="Nagy L.G."/>
            <person name="Grigoriev I.V."/>
            <person name="Martin F."/>
            <person name="Rosso M.N."/>
        </authorList>
    </citation>
    <scope>NUCLEOTIDE SEQUENCE</scope>
    <source>
        <strain evidence="1">CBS 384.51</strain>
    </source>
</reference>
<sequence length="362" mass="40448">MARFFSPSSIAAGQHKTPTVPVPVYLNTHVGRFFDKLHNGSGRKRQPQIPPTMPPFKHREVDLCPIVEVSSERFPEEFFNVEPKSTSALDLDLIACFDNLSIQEADEPMDIDPEDVEMGYEYDDDVEMHASPAPDAYYQDTTHHASVIPLCPSSTDYFFPPGLSSSCTSHLSLQHIPQTFVEHPDRYELGILACKELNDTNSCSQPTGVRAPVNSVSLSASVPFSLDVNLTVALQTPSPSSFKQKVAKVFRKVKQVTKIERLEKSIQQTRTSPYGRERRLQDRLVSGVEAKPQAKKKGGLNRIELSRWLGTGRPSIKKQKASVATKVKLAESSQAATEPEEPRCSMSAEEFYARIRTRSWII</sequence>
<comment type="caution">
    <text evidence="1">The sequence shown here is derived from an EMBL/GenBank/DDBJ whole genome shotgun (WGS) entry which is preliminary data.</text>
</comment>
<accession>A0ACB8TRP0</accession>
<evidence type="ECO:0000313" key="2">
    <source>
        <dbReference type="Proteomes" id="UP001055072"/>
    </source>
</evidence>
<gene>
    <name evidence="1" type="ORF">BDY19DRAFT_997569</name>
</gene>
<dbReference type="Proteomes" id="UP001055072">
    <property type="component" value="Unassembled WGS sequence"/>
</dbReference>
<name>A0ACB8TRP0_9APHY</name>